<gene>
    <name evidence="2" type="ordered locus">Rcas_2854</name>
</gene>
<organism evidence="2 3">
    <name type="scientific">Roseiflexus castenholzii (strain DSM 13941 / HLO8)</name>
    <dbReference type="NCBI Taxonomy" id="383372"/>
    <lineage>
        <taxon>Bacteria</taxon>
        <taxon>Bacillati</taxon>
        <taxon>Chloroflexota</taxon>
        <taxon>Chloroflexia</taxon>
        <taxon>Chloroflexales</taxon>
        <taxon>Roseiflexineae</taxon>
        <taxon>Roseiflexaceae</taxon>
        <taxon>Roseiflexus</taxon>
    </lineage>
</organism>
<evidence type="ECO:0000313" key="2">
    <source>
        <dbReference type="EMBL" id="ABU58923.1"/>
    </source>
</evidence>
<keyword evidence="2" id="KW-0808">Transferase</keyword>
<sequence length="323" mass="36940">MLPTKPDVLNALPLLVCGKVWRRPMAVTSRLYAGEDDYARMRQLLAEIEALEGPLVYCHVGDLDWWRFTDEDTHALATRIRLWFDHQGALVGFTWPSEHQVDLLVHPAYRAIEPAMLDWVEHLSRLDVDDPKPHVSVWSYEHDAYRNNLLMQRGYVRTDHFLSLSTRDLHEHVPEPEAPAGYTIRHVQGEADVHARVEAHRDAFASSRMSVAKYRAAIHAPTYRPDLDLIAVADDGSVAAFCTLWFDSINRIGEIEPLGCRAAHRRHGLARALVLEGLRRLQGYDAHLATVFYGSEPEDQPARQFYASLGFIERGRMYAWKRG</sequence>
<evidence type="ECO:0000259" key="1">
    <source>
        <dbReference type="PROSITE" id="PS51186"/>
    </source>
</evidence>
<proteinExistence type="predicted"/>
<feature type="domain" description="N-acetyltransferase" evidence="1">
    <location>
        <begin position="182"/>
        <end position="323"/>
    </location>
</feature>
<dbReference type="Proteomes" id="UP000000263">
    <property type="component" value="Chromosome"/>
</dbReference>
<protein>
    <submittedName>
        <fullName evidence="2">GCN5-related N-acetyltransferase</fullName>
    </submittedName>
</protein>
<dbReference type="Pfam" id="PF00583">
    <property type="entry name" value="Acetyltransf_1"/>
    <property type="match status" value="1"/>
</dbReference>
<dbReference type="CDD" id="cd04301">
    <property type="entry name" value="NAT_SF"/>
    <property type="match status" value="1"/>
</dbReference>
<dbReference type="AlphaFoldDB" id="A7NMZ4"/>
<reference evidence="2 3" key="1">
    <citation type="submission" date="2007-08" db="EMBL/GenBank/DDBJ databases">
        <title>Complete sequence of Roseiflexus castenholzii DSM 13941.</title>
        <authorList>
            <consortium name="US DOE Joint Genome Institute"/>
            <person name="Copeland A."/>
            <person name="Lucas S."/>
            <person name="Lapidus A."/>
            <person name="Barry K."/>
            <person name="Glavina del Rio T."/>
            <person name="Dalin E."/>
            <person name="Tice H."/>
            <person name="Pitluck S."/>
            <person name="Thompson L.S."/>
            <person name="Brettin T."/>
            <person name="Bruce D."/>
            <person name="Detter J.C."/>
            <person name="Han C."/>
            <person name="Tapia R."/>
            <person name="Schmutz J."/>
            <person name="Larimer F."/>
            <person name="Land M."/>
            <person name="Hauser L."/>
            <person name="Kyrpides N."/>
            <person name="Mikhailova N."/>
            <person name="Bryant D.A."/>
            <person name="Hanada S."/>
            <person name="Tsukatani Y."/>
            <person name="Richardson P."/>
        </authorList>
    </citation>
    <scope>NUCLEOTIDE SEQUENCE [LARGE SCALE GENOMIC DNA]</scope>
    <source>
        <strain evidence="3">DSM 13941 / HLO8</strain>
    </source>
</reference>
<dbReference type="SUPFAM" id="SSF55729">
    <property type="entry name" value="Acyl-CoA N-acyltransferases (Nat)"/>
    <property type="match status" value="1"/>
</dbReference>
<dbReference type="PROSITE" id="PS51186">
    <property type="entry name" value="GNAT"/>
    <property type="match status" value="1"/>
</dbReference>
<dbReference type="HOGENOM" id="CLU_056890_1_1_0"/>
<dbReference type="KEGG" id="rca:Rcas_2854"/>
<accession>A7NMZ4</accession>
<dbReference type="InterPro" id="IPR016181">
    <property type="entry name" value="Acyl_CoA_acyltransferase"/>
</dbReference>
<name>A7NMZ4_ROSCS</name>
<dbReference type="eggNOG" id="COG0456">
    <property type="taxonomic scope" value="Bacteria"/>
</dbReference>
<keyword evidence="3" id="KW-1185">Reference proteome</keyword>
<dbReference type="EMBL" id="CP000804">
    <property type="protein sequence ID" value="ABU58923.1"/>
    <property type="molecule type" value="Genomic_DNA"/>
</dbReference>
<dbReference type="InterPro" id="IPR000182">
    <property type="entry name" value="GNAT_dom"/>
</dbReference>
<dbReference type="Gene3D" id="3.40.630.30">
    <property type="match status" value="1"/>
</dbReference>
<dbReference type="STRING" id="383372.Rcas_2854"/>
<evidence type="ECO:0000313" key="3">
    <source>
        <dbReference type="Proteomes" id="UP000000263"/>
    </source>
</evidence>
<dbReference type="GO" id="GO:0016747">
    <property type="term" value="F:acyltransferase activity, transferring groups other than amino-acyl groups"/>
    <property type="evidence" value="ECO:0007669"/>
    <property type="project" value="InterPro"/>
</dbReference>